<dbReference type="SMART" id="SM00909">
    <property type="entry name" value="Germane"/>
    <property type="match status" value="1"/>
</dbReference>
<evidence type="ECO:0000256" key="1">
    <source>
        <dbReference type="SAM" id="SignalP"/>
    </source>
</evidence>
<reference evidence="3 4" key="1">
    <citation type="submission" date="2015-09" db="EMBL/GenBank/DDBJ databases">
        <title>Draft genome sequence of a Caloramator mitchellensis, a moderate thermophile from the Great Artesian Basin of Australia.</title>
        <authorList>
            <person name="Patel B.K."/>
        </authorList>
    </citation>
    <scope>NUCLEOTIDE SEQUENCE [LARGE SCALE GENOMIC DNA]</scope>
    <source>
        <strain evidence="3 4">VF08</strain>
    </source>
</reference>
<dbReference type="AlphaFoldDB" id="A0A0R3JUC2"/>
<gene>
    <name evidence="3" type="ORF">ABG79_00950</name>
</gene>
<feature type="chain" id="PRO_5039449646" evidence="1">
    <location>
        <begin position="22"/>
        <end position="347"/>
    </location>
</feature>
<evidence type="ECO:0000259" key="2">
    <source>
        <dbReference type="SMART" id="SM00909"/>
    </source>
</evidence>
<keyword evidence="1" id="KW-0732">Signal</keyword>
<evidence type="ECO:0000313" key="3">
    <source>
        <dbReference type="EMBL" id="KRQ87152.1"/>
    </source>
</evidence>
<accession>A0A0R3JUC2</accession>
<dbReference type="Proteomes" id="UP000052015">
    <property type="component" value="Unassembled WGS sequence"/>
</dbReference>
<name>A0A0R3JUC2_CALMK</name>
<feature type="domain" description="GerMN" evidence="2">
    <location>
        <begin position="237"/>
        <end position="327"/>
    </location>
</feature>
<comment type="caution">
    <text evidence="3">The sequence shown here is derived from an EMBL/GenBank/DDBJ whole genome shotgun (WGS) entry which is preliminary data.</text>
</comment>
<evidence type="ECO:0000313" key="4">
    <source>
        <dbReference type="Proteomes" id="UP000052015"/>
    </source>
</evidence>
<keyword evidence="4" id="KW-1185">Reference proteome</keyword>
<protein>
    <submittedName>
        <fullName evidence="3">Sporulation and spore germination</fullName>
    </submittedName>
</protein>
<dbReference type="PATRIC" id="fig|908809.3.peg.961"/>
<dbReference type="PROSITE" id="PS51257">
    <property type="entry name" value="PROKAR_LIPOPROTEIN"/>
    <property type="match status" value="1"/>
</dbReference>
<proteinExistence type="predicted"/>
<dbReference type="STRING" id="908809.ABG79_00950"/>
<dbReference type="OrthoDB" id="1683231at2"/>
<dbReference type="EMBL" id="LKHP01000004">
    <property type="protein sequence ID" value="KRQ87152.1"/>
    <property type="molecule type" value="Genomic_DNA"/>
</dbReference>
<dbReference type="Pfam" id="PF10646">
    <property type="entry name" value="Germane"/>
    <property type="match status" value="1"/>
</dbReference>
<organism evidence="3 4">
    <name type="scientific">Caloramator mitchellensis</name>
    <dbReference type="NCBI Taxonomy" id="908809"/>
    <lineage>
        <taxon>Bacteria</taxon>
        <taxon>Bacillati</taxon>
        <taxon>Bacillota</taxon>
        <taxon>Clostridia</taxon>
        <taxon>Eubacteriales</taxon>
        <taxon>Clostridiaceae</taxon>
        <taxon>Caloramator</taxon>
    </lineage>
</organism>
<dbReference type="InterPro" id="IPR019606">
    <property type="entry name" value="GerMN"/>
</dbReference>
<sequence>MKKLFIVIMVFLLLISCVKNIPTPNQNNTPNTTQKKYTLKDYYPFISDRRMKYQGIGNEYAEKDVYVDFINDNRIQLRVLNPGTILAQVLEIKDGELRLIKSQEEFYYRDYLIDSQNSSPEILLKEPLEKGTAWNTPEGKRYISEVNKKISTPSGEYEALEVTTEGKDYKTYDYYVLNIGLVKTVFESGENKIETNLEKIETGVPVIHSLRVYYPDFLNERIIFKEEKISYKTNETFKDKLETLLKNTPDDKLSKILGSNSKINNVYLNVEENKVYIDLSKEFISDMNAGSSLESMILQSLVNTLGSYYSVEKVFISLDGKPYESGHIAIKEGEFFKVDYKNTVEIK</sequence>
<feature type="signal peptide" evidence="1">
    <location>
        <begin position="1"/>
        <end position="21"/>
    </location>
</feature>